<protein>
    <submittedName>
        <fullName evidence="3">Uncharacterized protein</fullName>
    </submittedName>
</protein>
<dbReference type="AlphaFoldDB" id="A0A395J5U0"/>
<evidence type="ECO:0000313" key="4">
    <source>
        <dbReference type="Proteomes" id="UP000249056"/>
    </source>
</evidence>
<dbReference type="Proteomes" id="UP000249056">
    <property type="component" value="Unassembled WGS sequence"/>
</dbReference>
<reference evidence="3 4" key="1">
    <citation type="submission" date="2018-06" db="EMBL/GenBank/DDBJ databases">
        <title>Genome Sequence of the Brown Rot Fungal Pathogen Monilinia fructigena.</title>
        <authorList>
            <person name="Landi L."/>
            <person name="De Miccolis Angelini R.M."/>
            <person name="Pollastro S."/>
            <person name="Abate D."/>
            <person name="Faretra F."/>
            <person name="Romanazzi G."/>
        </authorList>
    </citation>
    <scope>NUCLEOTIDE SEQUENCE [LARGE SCALE GENOMIC DNA]</scope>
    <source>
        <strain evidence="3 4">Mfrg269</strain>
    </source>
</reference>
<feature type="compositionally biased region" description="Low complexity" evidence="1">
    <location>
        <begin position="12"/>
        <end position="23"/>
    </location>
</feature>
<feature type="compositionally biased region" description="Pro residues" evidence="1">
    <location>
        <begin position="43"/>
        <end position="55"/>
    </location>
</feature>
<keyword evidence="2" id="KW-1133">Transmembrane helix</keyword>
<evidence type="ECO:0000313" key="3">
    <source>
        <dbReference type="EMBL" id="RAL66039.1"/>
    </source>
</evidence>
<evidence type="ECO:0000256" key="1">
    <source>
        <dbReference type="SAM" id="MobiDB-lite"/>
    </source>
</evidence>
<sequence length="180" mass="19820">MEMDVIYPPTPSATSSPQTSSPHPQRHPTLPHPNLPLVNNLLPLPPPQPPPPLPHLAPHHPTSHPPLWTACLSQTLTLLLPSTLLTLLTQTLSSNPTYNPPSRTGTTYLFLLHTIWLIHFVALATLLALQYTRKRRRRLIAELDDFNTGVRVPRAPVRIAPSVWVGRCTGGFSCCVSGVL</sequence>
<proteinExistence type="predicted"/>
<gene>
    <name evidence="3" type="ORF">DID88_005700</name>
</gene>
<organism evidence="3 4">
    <name type="scientific">Monilinia fructigena</name>
    <dbReference type="NCBI Taxonomy" id="38457"/>
    <lineage>
        <taxon>Eukaryota</taxon>
        <taxon>Fungi</taxon>
        <taxon>Dikarya</taxon>
        <taxon>Ascomycota</taxon>
        <taxon>Pezizomycotina</taxon>
        <taxon>Leotiomycetes</taxon>
        <taxon>Helotiales</taxon>
        <taxon>Sclerotiniaceae</taxon>
        <taxon>Monilinia</taxon>
    </lineage>
</organism>
<name>A0A395J5U0_9HELO</name>
<keyword evidence="4" id="KW-1185">Reference proteome</keyword>
<feature type="region of interest" description="Disordered" evidence="1">
    <location>
        <begin position="1"/>
        <end position="58"/>
    </location>
</feature>
<accession>A0A395J5U0</accession>
<keyword evidence="2" id="KW-0472">Membrane</keyword>
<evidence type="ECO:0000256" key="2">
    <source>
        <dbReference type="SAM" id="Phobius"/>
    </source>
</evidence>
<keyword evidence="2" id="KW-0812">Transmembrane</keyword>
<feature type="transmembrane region" description="Helical" evidence="2">
    <location>
        <begin position="108"/>
        <end position="129"/>
    </location>
</feature>
<dbReference type="EMBL" id="QKRW01000008">
    <property type="protein sequence ID" value="RAL66039.1"/>
    <property type="molecule type" value="Genomic_DNA"/>
</dbReference>
<comment type="caution">
    <text evidence="3">The sequence shown here is derived from an EMBL/GenBank/DDBJ whole genome shotgun (WGS) entry which is preliminary data.</text>
</comment>